<sequence length="184" mass="20277">MVEDESTFIVDYAGEEVITDSPLVQNLLKGSSALRDDTIYIGTNKAHSSTSCTAIEGFDSTAYGNLIILYLFYSLQKHAVDDLKYIVDLELIAPVVDCTFDLLVSSDEAGTQLRMFSLTRQNSNTMLLSALISTQNFQVVQQYRSGAVLLATIAPINMRATEMAHCLAFAFNNPYESGAAFYQQ</sequence>
<evidence type="ECO:0000313" key="1">
    <source>
        <dbReference type="EMBL" id="KAG6951638.1"/>
    </source>
</evidence>
<proteinExistence type="predicted"/>
<dbReference type="Proteomes" id="UP000709295">
    <property type="component" value="Unassembled WGS sequence"/>
</dbReference>
<keyword evidence="2" id="KW-1185">Reference proteome</keyword>
<accession>A0A8J5IIM3</accession>
<reference evidence="1" key="1">
    <citation type="submission" date="2021-01" db="EMBL/GenBank/DDBJ databases">
        <title>Phytophthora aleatoria, a newly-described species from Pinus radiata is distinct from Phytophthora cactorum isolates based on comparative genomics.</title>
        <authorList>
            <person name="Mcdougal R."/>
            <person name="Panda P."/>
            <person name="Williams N."/>
            <person name="Studholme D.J."/>
        </authorList>
    </citation>
    <scope>NUCLEOTIDE SEQUENCE</scope>
    <source>
        <strain evidence="1">NZFS 4037</strain>
    </source>
</reference>
<dbReference type="EMBL" id="JAENGY010001182">
    <property type="protein sequence ID" value="KAG6951638.1"/>
    <property type="molecule type" value="Genomic_DNA"/>
</dbReference>
<dbReference type="AlphaFoldDB" id="A0A8J5IIM3"/>
<comment type="caution">
    <text evidence="1">The sequence shown here is derived from an EMBL/GenBank/DDBJ whole genome shotgun (WGS) entry which is preliminary data.</text>
</comment>
<protein>
    <submittedName>
        <fullName evidence="1">Uncharacterized protein</fullName>
    </submittedName>
</protein>
<organism evidence="1 2">
    <name type="scientific">Phytophthora aleatoria</name>
    <dbReference type="NCBI Taxonomy" id="2496075"/>
    <lineage>
        <taxon>Eukaryota</taxon>
        <taxon>Sar</taxon>
        <taxon>Stramenopiles</taxon>
        <taxon>Oomycota</taxon>
        <taxon>Peronosporomycetes</taxon>
        <taxon>Peronosporales</taxon>
        <taxon>Peronosporaceae</taxon>
        <taxon>Phytophthora</taxon>
    </lineage>
</organism>
<name>A0A8J5IIM3_9STRA</name>
<evidence type="ECO:0000313" key="2">
    <source>
        <dbReference type="Proteomes" id="UP000709295"/>
    </source>
</evidence>
<gene>
    <name evidence="1" type="ORF">JG688_00013645</name>
</gene>